<proteinExistence type="predicted"/>
<dbReference type="InterPro" id="IPR042228">
    <property type="entry name" value="Dynein_linker_3"/>
</dbReference>
<evidence type="ECO:0000256" key="11">
    <source>
        <dbReference type="ARBA" id="ARBA00023273"/>
    </source>
</evidence>
<keyword evidence="6" id="KW-0243">Dynein</keyword>
<keyword evidence="4" id="KW-0547">Nucleotide-binding</keyword>
<gene>
    <name evidence="16" type="ORF">RRG08_013655</name>
</gene>
<evidence type="ECO:0000256" key="4">
    <source>
        <dbReference type="ARBA" id="ARBA00022741"/>
    </source>
</evidence>
<keyword evidence="9" id="KW-0505">Motor protein</keyword>
<dbReference type="GO" id="GO:0005874">
    <property type="term" value="C:microtubule"/>
    <property type="evidence" value="ECO:0007669"/>
    <property type="project" value="UniProtKB-KW"/>
</dbReference>
<feature type="coiled-coil region" evidence="12">
    <location>
        <begin position="881"/>
        <end position="934"/>
    </location>
</feature>
<sequence length="1530" mass="175965">MPHKSSSQRFKGATFIAQPNEFELKYRPNSIKHLPPLSAPQPAYSDAPKILEQGSFTKSVPTKEKKYVRRVSDSIGNNYSPRARTFTTSHIYENTKLAYTVEETYFLAPRKSARTYSPPCTSRSLPDKSRRYSGTEVLVDGNSYRTLSEHGDVYPPILRPATPTLPPIKNKGAFACKDDAEDLQKDPSVFSEHDIASDYFDSEIDDRNNGYEADEDIPKNYMDNKGGWESRESLSYSQTTGSSSEADSGLVKTTTAGNSGIFIPEMKTVPEHETLDDDDDERQEGCSENHGASHRALSCPSHSPETLACLEITYPPWYFSTHGLSRPATPEPENKERYYQLAEIAIEPSMVGPITKDTLNGIYGFVPRQLRINHPLALKAFLKDMDTDYREAVRRAILNYVLLDPNEQLRLGLPMPEKPSNLAGRDGFPWHNSVNNAREFMTNDLFITHPVMREILYRFEHKYSNFRLIDIPCLRAAMPVTMEVFLKHVQHSSKAGAQLLEHRWLSDCSDLINDMRETVEAWMPSDTEARSNKMEHFFNSVASLMSGLLRRAVERSITDLVDLVEIYLQGNDYNSSYNILSGLALPTLVHPVTFFMEQNVEESTLQFRPSFPDICDYFSLIIDTMVVSVRRLPRLESNLFHSVEDLNQPATILSVEVDEELVETAKDKIRAVVLSNSHGPKKYREVYKRYAYLFKKETVMEVQKFINKDHPLREYVEAIEKLKTMASEINSLPVFVPMHFFLLDCSGFNQWLVDTARQLIGTMVQKIAEMSNKFNRQICKQYDNIVKKSSYQAENTRELVQLIDYVEGLKVGEMHSLLDKLEIALANMMFLMEYAYLPKEDIIVHNTTFTWPDRIIPIVRNAENKLQKEHDIACNRLKDWKKRFESTLKEYLKKIKDFNGKDRMSEADKYMAELEDIGQKIEEFQDEKLRINREEQMLGLETQTEYREIEEIALRKEPYDKLWSTAVTFHLAHDKWMNGPLLEVNAEDVEEGVQNLWRTAYKLTKVFGHPDFKGPMRASATIKAKLEKFKINMPLISALCNPGIKDRHWEMMSEKVGMDIMPKEDTPLFDVLQLGLEKFLDVLMGISSQASKEYALEKALKKMKDDWEGMQFQFVGYKDSGISILSSFDDIQVLLEDHIVKTMTMKGSPFIGPFEEEINKWDLMLHRMKATLDSWLRVQAAWLYLEPIFGSQDIRNQIPVEGKMFEEVDEHWRKIMLKSVENTKALIVVSQDAMLEKLQYSESMLDDIQKGLNNYLEKKRLFFPRFFFLSNDELLEILSETKDPLRVQPHLKKCFEGIECLTFTTQKFITAMESAERERVEFARTIVPADAHGLVERWLQQVEEVMKLSLREVMGKAVNAYPNIDREEWVLQWPGQIVLAASQIHWTAEVTQAIRYGGLRAYLARSNKQVEAIVAMVRGKLTKMARITLGALIVIDVHARDVINNLHSIGTASPHDFSWISQLRYYYEEAACNVRMITTMVAYAYEYLGNSGRLVITPLTDRCYSKGVSTRGDHSLGVSEIFPVNDFVCN</sequence>
<feature type="domain" description="Dynein heavy chain hydrolytic ATP-binding dynein motor region" evidence="15">
    <location>
        <begin position="1483"/>
        <end position="1505"/>
    </location>
</feature>
<feature type="region of interest" description="Disordered" evidence="13">
    <location>
        <begin position="185"/>
        <end position="301"/>
    </location>
</feature>
<evidence type="ECO:0000256" key="7">
    <source>
        <dbReference type="ARBA" id="ARBA00023054"/>
    </source>
</evidence>
<evidence type="ECO:0000259" key="15">
    <source>
        <dbReference type="Pfam" id="PF12774"/>
    </source>
</evidence>
<feature type="compositionally biased region" description="Low complexity" evidence="13">
    <location>
        <begin position="233"/>
        <end position="244"/>
    </location>
</feature>
<evidence type="ECO:0000313" key="17">
    <source>
        <dbReference type="Proteomes" id="UP001283361"/>
    </source>
</evidence>
<evidence type="ECO:0000256" key="8">
    <source>
        <dbReference type="ARBA" id="ARBA00023069"/>
    </source>
</evidence>
<evidence type="ECO:0000256" key="13">
    <source>
        <dbReference type="SAM" id="MobiDB-lite"/>
    </source>
</evidence>
<dbReference type="Gene3D" id="3.20.180.20">
    <property type="entry name" value="Dynein heavy chain, N-terminal domain 2"/>
    <property type="match status" value="1"/>
</dbReference>
<dbReference type="FunFam" id="1.10.287.2620:FF:000002">
    <property type="entry name" value="Dynein heavy chain 2, axonemal"/>
    <property type="match status" value="1"/>
</dbReference>
<dbReference type="GO" id="GO:0030286">
    <property type="term" value="C:dynein complex"/>
    <property type="evidence" value="ECO:0007669"/>
    <property type="project" value="UniProtKB-KW"/>
</dbReference>
<keyword evidence="2" id="KW-0963">Cytoplasm</keyword>
<dbReference type="PANTHER" id="PTHR45703">
    <property type="entry name" value="DYNEIN HEAVY CHAIN"/>
    <property type="match status" value="1"/>
</dbReference>
<evidence type="ECO:0000256" key="12">
    <source>
        <dbReference type="SAM" id="Coils"/>
    </source>
</evidence>
<evidence type="ECO:0008006" key="18">
    <source>
        <dbReference type="Google" id="ProtNLM"/>
    </source>
</evidence>
<dbReference type="GO" id="GO:0051959">
    <property type="term" value="F:dynein light intermediate chain binding"/>
    <property type="evidence" value="ECO:0007669"/>
    <property type="project" value="InterPro"/>
</dbReference>
<dbReference type="Pfam" id="PF08393">
    <property type="entry name" value="DHC_N2"/>
    <property type="match status" value="1"/>
</dbReference>
<dbReference type="InterPro" id="IPR013602">
    <property type="entry name" value="Dynein_heavy_linker"/>
</dbReference>
<accession>A0AAE1DRK1</accession>
<keyword evidence="5" id="KW-0067">ATP-binding</keyword>
<dbReference type="GO" id="GO:0007018">
    <property type="term" value="P:microtubule-based movement"/>
    <property type="evidence" value="ECO:0007669"/>
    <property type="project" value="InterPro"/>
</dbReference>
<evidence type="ECO:0000256" key="6">
    <source>
        <dbReference type="ARBA" id="ARBA00023017"/>
    </source>
</evidence>
<dbReference type="Pfam" id="PF12774">
    <property type="entry name" value="AAA_6"/>
    <property type="match status" value="1"/>
</dbReference>
<evidence type="ECO:0000256" key="10">
    <source>
        <dbReference type="ARBA" id="ARBA00023212"/>
    </source>
</evidence>
<dbReference type="GO" id="GO:0045505">
    <property type="term" value="F:dynein intermediate chain binding"/>
    <property type="evidence" value="ECO:0007669"/>
    <property type="project" value="InterPro"/>
</dbReference>
<comment type="caution">
    <text evidence="16">The sequence shown here is derived from an EMBL/GenBank/DDBJ whole genome shotgun (WGS) entry which is preliminary data.</text>
</comment>
<reference evidence="16" key="1">
    <citation type="journal article" date="2023" name="G3 (Bethesda)">
        <title>A reference genome for the long-term kleptoplast-retaining sea slug Elysia crispata morphotype clarki.</title>
        <authorList>
            <person name="Eastman K.E."/>
            <person name="Pendleton A.L."/>
            <person name="Shaikh M.A."/>
            <person name="Suttiyut T."/>
            <person name="Ogas R."/>
            <person name="Tomko P."/>
            <person name="Gavelis G."/>
            <person name="Widhalm J.R."/>
            <person name="Wisecaver J.H."/>
        </authorList>
    </citation>
    <scope>NUCLEOTIDE SEQUENCE</scope>
    <source>
        <strain evidence="16">ECLA1</strain>
    </source>
</reference>
<evidence type="ECO:0000259" key="14">
    <source>
        <dbReference type="Pfam" id="PF08393"/>
    </source>
</evidence>
<keyword evidence="7 12" id="KW-0175">Coiled coil</keyword>
<evidence type="ECO:0000256" key="1">
    <source>
        <dbReference type="ARBA" id="ARBA00004430"/>
    </source>
</evidence>
<dbReference type="Gene3D" id="1.10.287.2620">
    <property type="match status" value="1"/>
</dbReference>
<keyword evidence="17" id="KW-1185">Reference proteome</keyword>
<dbReference type="Gene3D" id="1.20.58.1120">
    <property type="match status" value="1"/>
</dbReference>
<dbReference type="GO" id="GO:0005524">
    <property type="term" value="F:ATP binding"/>
    <property type="evidence" value="ECO:0007669"/>
    <property type="project" value="UniProtKB-KW"/>
</dbReference>
<comment type="subcellular location">
    <subcellularLocation>
        <location evidence="1">Cytoplasm</location>
        <location evidence="1">Cytoskeleton</location>
        <location evidence="1">Cilium axoneme</location>
    </subcellularLocation>
</comment>
<evidence type="ECO:0000313" key="16">
    <source>
        <dbReference type="EMBL" id="KAK3779700.1"/>
    </source>
</evidence>
<keyword evidence="8" id="KW-0969">Cilium</keyword>
<feature type="compositionally biased region" description="Basic and acidic residues" evidence="13">
    <location>
        <begin position="185"/>
        <end position="196"/>
    </location>
</feature>
<evidence type="ECO:0000256" key="3">
    <source>
        <dbReference type="ARBA" id="ARBA00022701"/>
    </source>
</evidence>
<dbReference type="FunFam" id="1.20.140.100:FF:000004">
    <property type="entry name" value="Dynein axonemal heavy chain 6"/>
    <property type="match status" value="1"/>
</dbReference>
<keyword evidence="3" id="KW-0493">Microtubule</keyword>
<name>A0AAE1DRK1_9GAST</name>
<keyword evidence="11" id="KW-0966">Cell projection</keyword>
<dbReference type="InterPro" id="IPR042222">
    <property type="entry name" value="Dynein_2_N"/>
</dbReference>
<dbReference type="Gene3D" id="1.20.140.100">
    <property type="entry name" value="Dynein heavy chain, N-terminal domain 2"/>
    <property type="match status" value="1"/>
</dbReference>
<dbReference type="EMBL" id="JAWDGP010002817">
    <property type="protein sequence ID" value="KAK3779700.1"/>
    <property type="molecule type" value="Genomic_DNA"/>
</dbReference>
<keyword evidence="10" id="KW-0206">Cytoskeleton</keyword>
<dbReference type="PANTHER" id="PTHR45703:SF1">
    <property type="entry name" value="DYNEINS HEAVY CHAIN"/>
    <property type="match status" value="1"/>
</dbReference>
<organism evidence="16 17">
    <name type="scientific">Elysia crispata</name>
    <name type="common">lettuce slug</name>
    <dbReference type="NCBI Taxonomy" id="231223"/>
    <lineage>
        <taxon>Eukaryota</taxon>
        <taxon>Metazoa</taxon>
        <taxon>Spiralia</taxon>
        <taxon>Lophotrochozoa</taxon>
        <taxon>Mollusca</taxon>
        <taxon>Gastropoda</taxon>
        <taxon>Heterobranchia</taxon>
        <taxon>Euthyneura</taxon>
        <taxon>Panpulmonata</taxon>
        <taxon>Sacoglossa</taxon>
        <taxon>Placobranchoidea</taxon>
        <taxon>Plakobranchidae</taxon>
        <taxon>Elysia</taxon>
    </lineage>
</organism>
<evidence type="ECO:0000256" key="5">
    <source>
        <dbReference type="ARBA" id="ARBA00022840"/>
    </source>
</evidence>
<dbReference type="Proteomes" id="UP001283361">
    <property type="component" value="Unassembled WGS sequence"/>
</dbReference>
<evidence type="ECO:0000256" key="9">
    <source>
        <dbReference type="ARBA" id="ARBA00023175"/>
    </source>
</evidence>
<evidence type="ECO:0000256" key="2">
    <source>
        <dbReference type="ARBA" id="ARBA00022490"/>
    </source>
</evidence>
<feature type="domain" description="Dynein heavy chain linker" evidence="14">
    <location>
        <begin position="952"/>
        <end position="1356"/>
    </location>
</feature>
<protein>
    <recommendedName>
        <fullName evidence="18">Dynein heavy chain 3, axonemal</fullName>
    </recommendedName>
</protein>
<dbReference type="FunFam" id="1.20.58.1120:FF:000005">
    <property type="entry name" value="Dynein, axonemal, heavy chain 12"/>
    <property type="match status" value="1"/>
</dbReference>
<dbReference type="InterPro" id="IPR035699">
    <property type="entry name" value="AAA_6"/>
</dbReference>
<dbReference type="FunFam" id="3.20.180.20:FF:000003">
    <property type="entry name" value="Dynein heavy chain 12, axonemal"/>
    <property type="match status" value="1"/>
</dbReference>
<dbReference type="InterPro" id="IPR026983">
    <property type="entry name" value="DHC"/>
</dbReference>
<dbReference type="GO" id="GO:0005930">
    <property type="term" value="C:axoneme"/>
    <property type="evidence" value="ECO:0007669"/>
    <property type="project" value="UniProtKB-SubCell"/>
</dbReference>